<evidence type="ECO:0000256" key="1">
    <source>
        <dbReference type="ARBA" id="ARBA00004141"/>
    </source>
</evidence>
<dbReference type="Proteomes" id="UP000306791">
    <property type="component" value="Unassembled WGS sequence"/>
</dbReference>
<evidence type="ECO:0000256" key="2">
    <source>
        <dbReference type="ARBA" id="ARBA00009399"/>
    </source>
</evidence>
<evidence type="ECO:0000256" key="4">
    <source>
        <dbReference type="ARBA" id="ARBA00022989"/>
    </source>
</evidence>
<accession>A0ABY2UGK5</accession>
<feature type="transmembrane region" description="Helical" evidence="6">
    <location>
        <begin position="94"/>
        <end position="116"/>
    </location>
</feature>
<dbReference type="InterPro" id="IPR007267">
    <property type="entry name" value="GtrA_DPMS_TM"/>
</dbReference>
<evidence type="ECO:0000313" key="9">
    <source>
        <dbReference type="Proteomes" id="UP000306791"/>
    </source>
</evidence>
<evidence type="ECO:0000259" key="7">
    <source>
        <dbReference type="Pfam" id="PF04138"/>
    </source>
</evidence>
<dbReference type="PANTHER" id="PTHR38459:SF1">
    <property type="entry name" value="PROPHAGE BACTOPRENOL-LINKED GLUCOSE TRANSLOCASE HOMOLOG"/>
    <property type="match status" value="1"/>
</dbReference>
<protein>
    <submittedName>
        <fullName evidence="8">GtrA family protein</fullName>
    </submittedName>
</protein>
<keyword evidence="5 6" id="KW-0472">Membrane</keyword>
<comment type="subcellular location">
    <subcellularLocation>
        <location evidence="1">Membrane</location>
        <topology evidence="1">Multi-pass membrane protein</topology>
    </subcellularLocation>
</comment>
<sequence length="149" mass="16276">MSGGKEMMQSSDSAISTSRWLRQLLGRAGRFTLVGGLATLVQYLLLVVLVELAAMATVLSSALAFTLSAALNYLLNFYFTFGGGARHRQALPKFVAVATIGLATNTLCFSLALLLLPYLLAQLVATLITLIGNFLLHQFWIYRESQWNS</sequence>
<feature type="transmembrane region" description="Helical" evidence="6">
    <location>
        <begin position="62"/>
        <end position="82"/>
    </location>
</feature>
<keyword evidence="3 6" id="KW-0812">Transmembrane</keyword>
<dbReference type="EMBL" id="VANI01000025">
    <property type="protein sequence ID" value="TLM73660.1"/>
    <property type="molecule type" value="Genomic_DNA"/>
</dbReference>
<evidence type="ECO:0000256" key="5">
    <source>
        <dbReference type="ARBA" id="ARBA00023136"/>
    </source>
</evidence>
<comment type="caution">
    <text evidence="8">The sequence shown here is derived from an EMBL/GenBank/DDBJ whole genome shotgun (WGS) entry which is preliminary data.</text>
</comment>
<keyword evidence="4 6" id="KW-1133">Transmembrane helix</keyword>
<name>A0ABY2UGK5_9GAMM</name>
<organism evidence="8 9">
    <name type="scientific">Microbulbifer harenosus</name>
    <dbReference type="NCBI Taxonomy" id="2576840"/>
    <lineage>
        <taxon>Bacteria</taxon>
        <taxon>Pseudomonadati</taxon>
        <taxon>Pseudomonadota</taxon>
        <taxon>Gammaproteobacteria</taxon>
        <taxon>Cellvibrionales</taxon>
        <taxon>Microbulbiferaceae</taxon>
        <taxon>Microbulbifer</taxon>
    </lineage>
</organism>
<feature type="transmembrane region" description="Helical" evidence="6">
    <location>
        <begin position="122"/>
        <end position="142"/>
    </location>
</feature>
<evidence type="ECO:0000256" key="3">
    <source>
        <dbReference type="ARBA" id="ARBA00022692"/>
    </source>
</evidence>
<dbReference type="Pfam" id="PF04138">
    <property type="entry name" value="GtrA_DPMS_TM"/>
    <property type="match status" value="1"/>
</dbReference>
<dbReference type="InterPro" id="IPR051401">
    <property type="entry name" value="GtrA_CellWall_Glycosyl"/>
</dbReference>
<feature type="domain" description="GtrA/DPMS transmembrane" evidence="7">
    <location>
        <begin position="30"/>
        <end position="141"/>
    </location>
</feature>
<evidence type="ECO:0000313" key="8">
    <source>
        <dbReference type="EMBL" id="TLM73660.1"/>
    </source>
</evidence>
<evidence type="ECO:0000256" key="6">
    <source>
        <dbReference type="SAM" id="Phobius"/>
    </source>
</evidence>
<dbReference type="PANTHER" id="PTHR38459">
    <property type="entry name" value="PROPHAGE BACTOPRENOL-LINKED GLUCOSE TRANSLOCASE HOMOLOG"/>
    <property type="match status" value="1"/>
</dbReference>
<feature type="transmembrane region" description="Helical" evidence="6">
    <location>
        <begin position="31"/>
        <end position="56"/>
    </location>
</feature>
<gene>
    <name evidence="8" type="ORF">FDY93_18765</name>
</gene>
<proteinExistence type="inferred from homology"/>
<reference evidence="8 9" key="1">
    <citation type="submission" date="2019-05" db="EMBL/GenBank/DDBJ databases">
        <title>Microbulbifer harenosus sp. nov., an alginate-degrading bacterium isolated from coastal sand.</title>
        <authorList>
            <person name="Huang H."/>
            <person name="Mo K."/>
            <person name="Bao S."/>
        </authorList>
    </citation>
    <scope>NUCLEOTIDE SEQUENCE [LARGE SCALE GENOMIC DNA]</scope>
    <source>
        <strain evidence="8 9">HB161719</strain>
    </source>
</reference>
<comment type="similarity">
    <text evidence="2">Belongs to the GtrA family.</text>
</comment>
<keyword evidence="9" id="KW-1185">Reference proteome</keyword>